<dbReference type="InterPro" id="IPR042226">
    <property type="entry name" value="eFR1_2_sf"/>
</dbReference>
<name>A0A875RYY8_EENNA</name>
<organism evidence="12 13">
    <name type="scientific">Eeniella nana</name>
    <name type="common">Yeast</name>
    <name type="synonym">Brettanomyces nanus</name>
    <dbReference type="NCBI Taxonomy" id="13502"/>
    <lineage>
        <taxon>Eukaryota</taxon>
        <taxon>Fungi</taxon>
        <taxon>Dikarya</taxon>
        <taxon>Ascomycota</taxon>
        <taxon>Saccharomycotina</taxon>
        <taxon>Pichiomycetes</taxon>
        <taxon>Pichiales</taxon>
        <taxon>Pichiaceae</taxon>
        <taxon>Brettanomyces</taxon>
    </lineage>
</organism>
<dbReference type="SUPFAM" id="SSF55315">
    <property type="entry name" value="L30e-like"/>
    <property type="match status" value="1"/>
</dbReference>
<dbReference type="NCBIfam" id="TIGR00111">
    <property type="entry name" value="pelota"/>
    <property type="match status" value="1"/>
</dbReference>
<dbReference type="GO" id="GO:0051301">
    <property type="term" value="P:cell division"/>
    <property type="evidence" value="ECO:0007669"/>
    <property type="project" value="UniProtKB-KW"/>
</dbReference>
<dbReference type="KEGG" id="bnn:FOA43_001178"/>
<dbReference type="GO" id="GO:0071025">
    <property type="term" value="P:RNA surveillance"/>
    <property type="evidence" value="ECO:0007669"/>
    <property type="project" value="InterPro"/>
</dbReference>
<dbReference type="Gene3D" id="2.30.30.870">
    <property type="entry name" value="Pelota, domain A"/>
    <property type="match status" value="1"/>
</dbReference>
<evidence type="ECO:0000256" key="9">
    <source>
        <dbReference type="ARBA" id="ARBA00023306"/>
    </source>
</evidence>
<dbReference type="RefSeq" id="XP_038777428.1">
    <property type="nucleotide sequence ID" value="XM_038921500.1"/>
</dbReference>
<dbReference type="Pfam" id="PF03464">
    <property type="entry name" value="eRF1_2"/>
    <property type="match status" value="1"/>
</dbReference>
<comment type="function">
    <text evidence="10">Component of the Dom34-Hbs1 complex, a complex that recognizes stalled ribosomes and triggers the No-Go Decay (NGD) pathway (PubMed:20890290). In the Dom34-Hbs1 complex, dom34 recognizes ribosomes stalled at the 3' end of an mRNA and engages stalled ribosomes by destabilizing mRNA in the mRNA channel. Following ribosome-binding, the Dom34-Hbs1 complex promotes the disassembly of stalled ribosomes, followed by degradation of damaged mRNAs as part of the NGD pathway.</text>
</comment>
<gene>
    <name evidence="12" type="ORF">FOA43_001178</name>
</gene>
<dbReference type="Pfam" id="PF26356">
    <property type="entry name" value="Pelota_N"/>
    <property type="match status" value="1"/>
</dbReference>
<sequence length="379" mass="42730">MKLLHQKLERDQSGRVSVIAEDKDDLWTLYNLIAKGDDITMKTYRNVKRGSGANESNSTRKLLTLTLRIEAVDFTPSEEVMRVKGRSIEQNEDVPQGSYHTDELGLGKKIILYKDEWDEVALDTISKACSIESKAEVGAVVLEEGVAHICLLTDSMTVIRSKIQKSIPKKRRGDSSQHDKAIDKFLQSTAESTIRNLNIEKFKAIVLVSPGTVARQLYDRIFEIATKEHNKSLIKCKNKFVVSHSSTGYLQGLEEALKSPELVKRLSDTKFQRNVLIFDEFTKYLNEDMGRAWYGEQEVVKASNIPGAIKVLLITDSLFKNDDIGRRKYFIQLTDKVKDGGAEVSVFSCLHDTGEQLNQLTGIAVILNYPIPNLDEDDE</sequence>
<protein>
    <recommendedName>
        <fullName evidence="10">Protein DOM34 homolog</fullName>
    </recommendedName>
</protein>
<evidence type="ECO:0000259" key="11">
    <source>
        <dbReference type="SMART" id="SM01194"/>
    </source>
</evidence>
<keyword evidence="13" id="KW-1185">Reference proteome</keyword>
<comment type="similarity">
    <text evidence="3 10">Belongs to the eukaryotic release factor 1 family. Pelota subfamily.</text>
</comment>
<dbReference type="GeneID" id="62194579"/>
<evidence type="ECO:0000256" key="5">
    <source>
        <dbReference type="ARBA" id="ARBA00022618"/>
    </source>
</evidence>
<dbReference type="FunFam" id="3.30.1330.30:FF:000008">
    <property type="entry name" value="Protein pelota homolog"/>
    <property type="match status" value="1"/>
</dbReference>
<reference evidence="12" key="1">
    <citation type="submission" date="2020-10" db="EMBL/GenBank/DDBJ databases">
        <authorList>
            <person name="Roach M.J.R."/>
        </authorList>
    </citation>
    <scope>NUCLEOTIDE SEQUENCE</scope>
    <source>
        <strain evidence="12">CBS 1945</strain>
    </source>
</reference>
<keyword evidence="6 10" id="KW-0479">Metal-binding</keyword>
<dbReference type="InterPro" id="IPR005141">
    <property type="entry name" value="eRF1_2"/>
</dbReference>
<dbReference type="InterPro" id="IPR005142">
    <property type="entry name" value="eRF1_3"/>
</dbReference>
<dbReference type="InterPro" id="IPR058547">
    <property type="entry name" value="Pelota_N"/>
</dbReference>
<accession>A0A875RYY8</accession>
<dbReference type="Gene3D" id="3.30.420.60">
    <property type="entry name" value="eRF1 domain 2"/>
    <property type="match status" value="1"/>
</dbReference>
<evidence type="ECO:0000256" key="7">
    <source>
        <dbReference type="ARBA" id="ARBA00022776"/>
    </source>
</evidence>
<dbReference type="GO" id="GO:0032790">
    <property type="term" value="P:ribosome disassembly"/>
    <property type="evidence" value="ECO:0007669"/>
    <property type="project" value="TreeGrafter"/>
</dbReference>
<dbReference type="InterPro" id="IPR005140">
    <property type="entry name" value="eRF1_Pelota-like_N"/>
</dbReference>
<dbReference type="FunFam" id="3.30.420.60:FF:000004">
    <property type="entry name" value="Protein DOM34 homolog"/>
    <property type="match status" value="1"/>
</dbReference>
<evidence type="ECO:0000313" key="12">
    <source>
        <dbReference type="EMBL" id="QPG73863.1"/>
    </source>
</evidence>
<dbReference type="FunFam" id="2.30.30.870:FF:000002">
    <property type="entry name" value="Protein pelota homolog"/>
    <property type="match status" value="1"/>
</dbReference>
<dbReference type="GO" id="GO:0005737">
    <property type="term" value="C:cytoplasm"/>
    <property type="evidence" value="ECO:0007669"/>
    <property type="project" value="UniProtKB-SubCell"/>
</dbReference>
<dbReference type="GO" id="GO:0070481">
    <property type="term" value="P:nuclear-transcribed mRNA catabolic process, non-stop decay"/>
    <property type="evidence" value="ECO:0007669"/>
    <property type="project" value="InterPro"/>
</dbReference>
<evidence type="ECO:0000256" key="4">
    <source>
        <dbReference type="ARBA" id="ARBA00022490"/>
    </source>
</evidence>
<keyword evidence="4 10" id="KW-0963">Cytoplasm</keyword>
<dbReference type="GO" id="GO:0070966">
    <property type="term" value="P:nuclear-transcribed mRNA catabolic process, no-go decay"/>
    <property type="evidence" value="ECO:0007669"/>
    <property type="project" value="InterPro"/>
</dbReference>
<dbReference type="PANTHER" id="PTHR10853">
    <property type="entry name" value="PELOTA"/>
    <property type="match status" value="1"/>
</dbReference>
<comment type="subcellular location">
    <subcellularLocation>
        <location evidence="2 10">Cytoplasm</location>
    </subcellularLocation>
</comment>
<dbReference type="Proteomes" id="UP000662931">
    <property type="component" value="Chromosome 1"/>
</dbReference>
<evidence type="ECO:0000256" key="2">
    <source>
        <dbReference type="ARBA" id="ARBA00004496"/>
    </source>
</evidence>
<dbReference type="SUPFAM" id="SSF53137">
    <property type="entry name" value="Translational machinery components"/>
    <property type="match status" value="1"/>
</dbReference>
<dbReference type="GO" id="GO:1990533">
    <property type="term" value="C:Dom34-Hbs1 complex"/>
    <property type="evidence" value="ECO:0007669"/>
    <property type="project" value="UniProtKB-ARBA"/>
</dbReference>
<dbReference type="Pfam" id="PF03465">
    <property type="entry name" value="eRF1_3"/>
    <property type="match status" value="1"/>
</dbReference>
<evidence type="ECO:0000256" key="1">
    <source>
        <dbReference type="ARBA" id="ARBA00001968"/>
    </source>
</evidence>
<keyword evidence="8" id="KW-0469">Meiosis</keyword>
<evidence type="ECO:0000256" key="10">
    <source>
        <dbReference type="RuleBase" id="RU362019"/>
    </source>
</evidence>
<dbReference type="EMBL" id="CP064812">
    <property type="protein sequence ID" value="QPG73863.1"/>
    <property type="molecule type" value="Genomic_DNA"/>
</dbReference>
<dbReference type="OrthoDB" id="10249111at2759"/>
<evidence type="ECO:0000256" key="3">
    <source>
        <dbReference type="ARBA" id="ARBA00009504"/>
    </source>
</evidence>
<keyword evidence="7" id="KW-0498">Mitosis</keyword>
<keyword evidence="9" id="KW-0131">Cell cycle</keyword>
<dbReference type="GO" id="GO:0070651">
    <property type="term" value="P:nonfunctional rRNA decay"/>
    <property type="evidence" value="ECO:0007669"/>
    <property type="project" value="TreeGrafter"/>
</dbReference>
<dbReference type="InterPro" id="IPR004405">
    <property type="entry name" value="TF_pelota"/>
</dbReference>
<dbReference type="GO" id="GO:0051321">
    <property type="term" value="P:meiotic cell cycle"/>
    <property type="evidence" value="ECO:0007669"/>
    <property type="project" value="UniProtKB-KW"/>
</dbReference>
<evidence type="ECO:0000256" key="6">
    <source>
        <dbReference type="ARBA" id="ARBA00022723"/>
    </source>
</evidence>
<proteinExistence type="inferred from homology"/>
<evidence type="ECO:0000313" key="13">
    <source>
        <dbReference type="Proteomes" id="UP000662931"/>
    </source>
</evidence>
<dbReference type="SMART" id="SM01194">
    <property type="entry name" value="eRF1_1"/>
    <property type="match status" value="1"/>
</dbReference>
<dbReference type="GO" id="GO:0006412">
    <property type="term" value="P:translation"/>
    <property type="evidence" value="ECO:0007669"/>
    <property type="project" value="UniProtKB-ARBA"/>
</dbReference>
<keyword evidence="5" id="KW-0132">Cell division</keyword>
<dbReference type="PANTHER" id="PTHR10853:SF0">
    <property type="entry name" value="PROTEIN PELOTA HOMOLOG"/>
    <property type="match status" value="1"/>
</dbReference>
<dbReference type="Gene3D" id="3.30.1330.30">
    <property type="match status" value="1"/>
</dbReference>
<comment type="cofactor">
    <cofactor evidence="1 10">
        <name>a divalent metal cation</name>
        <dbReference type="ChEBI" id="CHEBI:60240"/>
    </cofactor>
</comment>
<dbReference type="GO" id="GO:0046872">
    <property type="term" value="F:metal ion binding"/>
    <property type="evidence" value="ECO:0007669"/>
    <property type="project" value="UniProtKB-KW"/>
</dbReference>
<feature type="domain" description="eRF1/Pelota-like N-terminal" evidence="11">
    <location>
        <begin position="1"/>
        <end position="130"/>
    </location>
</feature>
<dbReference type="AlphaFoldDB" id="A0A875RYY8"/>
<evidence type="ECO:0000256" key="8">
    <source>
        <dbReference type="ARBA" id="ARBA00023254"/>
    </source>
</evidence>
<dbReference type="InterPro" id="IPR029064">
    <property type="entry name" value="Ribosomal_eL30-like_sf"/>
</dbReference>
<dbReference type="InterPro" id="IPR038069">
    <property type="entry name" value="Pelota/DOM34_N"/>
</dbReference>
<dbReference type="SUPFAM" id="SSF159065">
    <property type="entry name" value="Dom34/Pelota N-terminal domain-like"/>
    <property type="match status" value="1"/>
</dbReference>